<reference evidence="1" key="2">
    <citation type="submission" date="2020-05" db="UniProtKB">
        <authorList>
            <consortium name="EnsemblMetazoa"/>
        </authorList>
    </citation>
    <scope>IDENTIFICATION</scope>
    <source>
        <strain evidence="1">IAEA</strain>
    </source>
</reference>
<keyword evidence="2" id="KW-1185">Reference proteome</keyword>
<dbReference type="EnsemblMetazoa" id="GPAI037991-RA">
    <property type="protein sequence ID" value="GPAI037991-PA"/>
    <property type="gene ID" value="GPAI037991"/>
</dbReference>
<dbReference type="VEuPathDB" id="VectorBase:GPAI037991"/>
<name>A0A1B0A8X4_GLOPL</name>
<accession>A0A1B0A8X4</accession>
<dbReference type="Proteomes" id="UP000092445">
    <property type="component" value="Unassembled WGS sequence"/>
</dbReference>
<protein>
    <submittedName>
        <fullName evidence="1">Uncharacterized protein</fullName>
    </submittedName>
</protein>
<proteinExistence type="predicted"/>
<dbReference type="AlphaFoldDB" id="A0A1B0A8X4"/>
<organism evidence="1 2">
    <name type="scientific">Glossina pallidipes</name>
    <name type="common">Tsetse fly</name>
    <dbReference type="NCBI Taxonomy" id="7398"/>
    <lineage>
        <taxon>Eukaryota</taxon>
        <taxon>Metazoa</taxon>
        <taxon>Ecdysozoa</taxon>
        <taxon>Arthropoda</taxon>
        <taxon>Hexapoda</taxon>
        <taxon>Insecta</taxon>
        <taxon>Pterygota</taxon>
        <taxon>Neoptera</taxon>
        <taxon>Endopterygota</taxon>
        <taxon>Diptera</taxon>
        <taxon>Brachycera</taxon>
        <taxon>Muscomorpha</taxon>
        <taxon>Hippoboscoidea</taxon>
        <taxon>Glossinidae</taxon>
        <taxon>Glossina</taxon>
    </lineage>
</organism>
<reference evidence="2" key="1">
    <citation type="submission" date="2014-03" db="EMBL/GenBank/DDBJ databases">
        <authorList>
            <person name="Aksoy S."/>
            <person name="Warren W."/>
            <person name="Wilson R.K."/>
        </authorList>
    </citation>
    <scope>NUCLEOTIDE SEQUENCE [LARGE SCALE GENOMIC DNA]</scope>
    <source>
        <strain evidence="2">IAEA</strain>
    </source>
</reference>
<sequence length="104" mass="10956">MEIFFGQLEVSMVLLNASSIGSNSPSAQESLFQLALFVKLLCSGDLSIGLILLQFMNGVGVVDIDFAVDKSFGLKLVDKIAVACLDGDVLCEFSLANGSASSFN</sequence>
<evidence type="ECO:0000313" key="1">
    <source>
        <dbReference type="EnsemblMetazoa" id="GPAI037991-PA"/>
    </source>
</evidence>
<evidence type="ECO:0000313" key="2">
    <source>
        <dbReference type="Proteomes" id="UP000092445"/>
    </source>
</evidence>